<proteinExistence type="predicted"/>
<feature type="region of interest" description="Disordered" evidence="1">
    <location>
        <begin position="1"/>
        <end position="23"/>
    </location>
</feature>
<comment type="caution">
    <text evidence="2">The sequence shown here is derived from an EMBL/GenBank/DDBJ whole genome shotgun (WGS) entry which is preliminary data.</text>
</comment>
<reference evidence="2 3" key="1">
    <citation type="journal article" date="2021" name="Elife">
        <title>Chloroplast acquisition without the gene transfer in kleptoplastic sea slugs, Plakobranchus ocellatus.</title>
        <authorList>
            <person name="Maeda T."/>
            <person name="Takahashi S."/>
            <person name="Yoshida T."/>
            <person name="Shimamura S."/>
            <person name="Takaki Y."/>
            <person name="Nagai Y."/>
            <person name="Toyoda A."/>
            <person name="Suzuki Y."/>
            <person name="Arimoto A."/>
            <person name="Ishii H."/>
            <person name="Satoh N."/>
            <person name="Nishiyama T."/>
            <person name="Hasebe M."/>
            <person name="Maruyama T."/>
            <person name="Minagawa J."/>
            <person name="Obokata J."/>
            <person name="Shigenobu S."/>
        </authorList>
    </citation>
    <scope>NUCLEOTIDE SEQUENCE [LARGE SCALE GENOMIC DNA]</scope>
</reference>
<sequence>MIASPQQDDLRLSSLPSGRAPVAGLEPATVGSLQISGRTKDEELNALSKCLKKLRTLFWSPSSSQRTKTRRGDYHHAWCSELNLPDGLDGDFRIIFGS</sequence>
<dbReference type="EMBL" id="BLXT01002860">
    <property type="protein sequence ID" value="GFN98587.1"/>
    <property type="molecule type" value="Genomic_DNA"/>
</dbReference>
<dbReference type="Proteomes" id="UP000735302">
    <property type="component" value="Unassembled WGS sequence"/>
</dbReference>
<keyword evidence="3" id="KW-1185">Reference proteome</keyword>
<accession>A0AAV3ZVW5</accession>
<evidence type="ECO:0000256" key="1">
    <source>
        <dbReference type="SAM" id="MobiDB-lite"/>
    </source>
</evidence>
<dbReference type="AlphaFoldDB" id="A0AAV3ZVW5"/>
<organism evidence="2 3">
    <name type="scientific">Plakobranchus ocellatus</name>
    <dbReference type="NCBI Taxonomy" id="259542"/>
    <lineage>
        <taxon>Eukaryota</taxon>
        <taxon>Metazoa</taxon>
        <taxon>Spiralia</taxon>
        <taxon>Lophotrochozoa</taxon>
        <taxon>Mollusca</taxon>
        <taxon>Gastropoda</taxon>
        <taxon>Heterobranchia</taxon>
        <taxon>Euthyneura</taxon>
        <taxon>Panpulmonata</taxon>
        <taxon>Sacoglossa</taxon>
        <taxon>Placobranchoidea</taxon>
        <taxon>Plakobranchidae</taxon>
        <taxon>Plakobranchus</taxon>
    </lineage>
</organism>
<evidence type="ECO:0000313" key="3">
    <source>
        <dbReference type="Proteomes" id="UP000735302"/>
    </source>
</evidence>
<evidence type="ECO:0000313" key="2">
    <source>
        <dbReference type="EMBL" id="GFN98587.1"/>
    </source>
</evidence>
<gene>
    <name evidence="2" type="ORF">PoB_002509300</name>
</gene>
<name>A0AAV3ZVW5_9GAST</name>
<protein>
    <submittedName>
        <fullName evidence="2">Uncharacterized protein</fullName>
    </submittedName>
</protein>